<protein>
    <submittedName>
        <fullName evidence="3">KOW domain-containing RNA-binding protein</fullName>
    </submittedName>
</protein>
<dbReference type="InterPro" id="IPR008991">
    <property type="entry name" value="Translation_prot_SH3-like_sf"/>
</dbReference>
<organism evidence="4 5">
    <name type="scientific">Allofournierella massiliensis</name>
    <dbReference type="NCBI Taxonomy" id="1650663"/>
    <lineage>
        <taxon>Bacteria</taxon>
        <taxon>Bacillati</taxon>
        <taxon>Bacillota</taxon>
        <taxon>Clostridia</taxon>
        <taxon>Eubacteriales</taxon>
        <taxon>Oscillospiraceae</taxon>
        <taxon>Allofournierella</taxon>
    </lineage>
</organism>
<dbReference type="STRING" id="1650663.GCA_001486665_02267"/>
<dbReference type="GeneID" id="97381176"/>
<gene>
    <name evidence="4" type="ORF">EDD77_12936</name>
    <name evidence="3" type="ORF">QUW08_04260</name>
</gene>
<dbReference type="Proteomes" id="UP001529380">
    <property type="component" value="Unassembled WGS sequence"/>
</dbReference>
<name>A0A4R1QJ24_9FIRM</name>
<dbReference type="CDD" id="cd06088">
    <property type="entry name" value="KOW_RPL14"/>
    <property type="match status" value="1"/>
</dbReference>
<proteinExistence type="predicted"/>
<dbReference type="InterPro" id="IPR041985">
    <property type="entry name" value="Ribosomal_eL14_KOW"/>
</dbReference>
<evidence type="ECO:0000256" key="2">
    <source>
        <dbReference type="ARBA" id="ARBA00023274"/>
    </source>
</evidence>
<dbReference type="Proteomes" id="UP000295184">
    <property type="component" value="Unassembled WGS sequence"/>
</dbReference>
<dbReference type="GO" id="GO:1990904">
    <property type="term" value="C:ribonucleoprotein complex"/>
    <property type="evidence" value="ECO:0007669"/>
    <property type="project" value="UniProtKB-KW"/>
</dbReference>
<evidence type="ECO:0000313" key="3">
    <source>
        <dbReference type="EMBL" id="MDM8200510.1"/>
    </source>
</evidence>
<dbReference type="SUPFAM" id="SSF50104">
    <property type="entry name" value="Translation proteins SH3-like domain"/>
    <property type="match status" value="1"/>
</dbReference>
<accession>A0A4R1QJ24</accession>
<comment type="caution">
    <text evidence="4">The sequence shown here is derived from an EMBL/GenBank/DDBJ whole genome shotgun (WGS) entry which is preliminary data.</text>
</comment>
<dbReference type="OrthoDB" id="1683515at2"/>
<evidence type="ECO:0000256" key="1">
    <source>
        <dbReference type="ARBA" id="ARBA00022980"/>
    </source>
</evidence>
<evidence type="ECO:0000313" key="4">
    <source>
        <dbReference type="EMBL" id="TCL53649.1"/>
    </source>
</evidence>
<keyword evidence="2" id="KW-0687">Ribonucleoprotein</keyword>
<dbReference type="GO" id="GO:0005840">
    <property type="term" value="C:ribosome"/>
    <property type="evidence" value="ECO:0007669"/>
    <property type="project" value="UniProtKB-KW"/>
</dbReference>
<reference evidence="4 5" key="1">
    <citation type="submission" date="2019-03" db="EMBL/GenBank/DDBJ databases">
        <title>Genomic Encyclopedia of Type Strains, Phase IV (KMG-IV): sequencing the most valuable type-strain genomes for metagenomic binning, comparative biology and taxonomic classification.</title>
        <authorList>
            <person name="Goeker M."/>
        </authorList>
    </citation>
    <scope>NUCLEOTIDE SEQUENCE [LARGE SCALE GENOMIC DNA]</scope>
    <source>
        <strain evidence="4 5">DSM 100451</strain>
    </source>
</reference>
<dbReference type="EMBL" id="JAUDCL010000005">
    <property type="protein sequence ID" value="MDM8200510.1"/>
    <property type="molecule type" value="Genomic_DNA"/>
</dbReference>
<dbReference type="EMBL" id="SLUM01000029">
    <property type="protein sequence ID" value="TCL53649.1"/>
    <property type="molecule type" value="Genomic_DNA"/>
</dbReference>
<sequence>MDFVKGQLVRSLAGRDKTRTFAVMAVEGQMLSLADGSLRKVSRPKAKKIRHVAPTATVLREEILADDTQLSEAIRAYDADHPM</sequence>
<reference evidence="3 6" key="3">
    <citation type="submission" date="2023-06" db="EMBL/GenBank/DDBJ databases">
        <title>Identification and characterization of horizontal gene transfer across gut microbiota members of farm animals based on homology search.</title>
        <authorList>
            <person name="Schwarzerova J."/>
            <person name="Nykrynova M."/>
            <person name="Jureckova K."/>
            <person name="Cejkova D."/>
            <person name="Rychlik I."/>
        </authorList>
    </citation>
    <scope>NUCLEOTIDE SEQUENCE [LARGE SCALE GENOMIC DNA]</scope>
    <source>
        <strain evidence="3 6">ET340</strain>
    </source>
</reference>
<keyword evidence="1" id="KW-0689">Ribosomal protein</keyword>
<dbReference type="RefSeq" id="WP_058965283.1">
    <property type="nucleotide sequence ID" value="NZ_CABKVM010000017.1"/>
</dbReference>
<reference evidence="3 6" key="4">
    <citation type="submission" date="2023-06" db="EMBL/GenBank/DDBJ databases">
        <authorList>
            <person name="Zeman M."/>
            <person name="Kubasova T."/>
            <person name="Jahodarova E."/>
            <person name="Nykrynova M."/>
            <person name="Rychlik I."/>
        </authorList>
    </citation>
    <scope>NUCLEOTIDE SEQUENCE [LARGE SCALE GENOMIC DNA]</scope>
    <source>
        <strain evidence="3 6">ET340</strain>
    </source>
</reference>
<keyword evidence="6" id="KW-1185">Reference proteome</keyword>
<evidence type="ECO:0000313" key="5">
    <source>
        <dbReference type="Proteomes" id="UP000295184"/>
    </source>
</evidence>
<reference evidence="6" key="2">
    <citation type="submission" date="2023-06" db="EMBL/GenBank/DDBJ databases">
        <title>Identification and characterization of horizontal gene transfer across gut microbiota members of farm animals based on homology search.</title>
        <authorList>
            <person name="Zeman M."/>
            <person name="Kubasova T."/>
            <person name="Jahodarova E."/>
            <person name="Nykrynova M."/>
            <person name="Rychlik I."/>
        </authorList>
    </citation>
    <scope>NUCLEOTIDE SEQUENCE [LARGE SCALE GENOMIC DNA]</scope>
    <source>
        <strain evidence="6">ET340</strain>
    </source>
</reference>
<evidence type="ECO:0000313" key="6">
    <source>
        <dbReference type="Proteomes" id="UP001529380"/>
    </source>
</evidence>
<dbReference type="AlphaFoldDB" id="A0A4R1QJ24"/>